<protein>
    <submittedName>
        <fullName evidence="1">Uncharacterized protein</fullName>
    </submittedName>
</protein>
<dbReference type="Proteomes" id="UP001500101">
    <property type="component" value="Unassembled WGS sequence"/>
</dbReference>
<name>A0ABP7YQI7_9SPHI</name>
<organism evidence="1 2">
    <name type="scientific">Sphingobacterium kyonggiense</name>
    <dbReference type="NCBI Taxonomy" id="714075"/>
    <lineage>
        <taxon>Bacteria</taxon>
        <taxon>Pseudomonadati</taxon>
        <taxon>Bacteroidota</taxon>
        <taxon>Sphingobacteriia</taxon>
        <taxon>Sphingobacteriales</taxon>
        <taxon>Sphingobacteriaceae</taxon>
        <taxon>Sphingobacterium</taxon>
    </lineage>
</organism>
<accession>A0ABP7YQI7</accession>
<gene>
    <name evidence="1" type="ORF">GCM10022216_18090</name>
</gene>
<sequence>MKKIIVLTLTTFCIIGYRAQVDENLSYFNESKTKLEERIMLEKDTMVLSNVDTVRLKELMYNNEPIDLEFEGMKEFRDSDFSTSNKFKIPNKHLLNVIYFRFFSRITIKNGIKYLSIKNGKEIGISESLFNHFRTGIEKTNKGILSLEKKDLDKFDKIDKENLRLYLIDLENFSSQMYTNSKY</sequence>
<evidence type="ECO:0000313" key="1">
    <source>
        <dbReference type="EMBL" id="GAA4139706.1"/>
    </source>
</evidence>
<comment type="caution">
    <text evidence="1">The sequence shown here is derived from an EMBL/GenBank/DDBJ whole genome shotgun (WGS) entry which is preliminary data.</text>
</comment>
<reference evidence="2" key="1">
    <citation type="journal article" date="2019" name="Int. J. Syst. Evol. Microbiol.">
        <title>The Global Catalogue of Microorganisms (GCM) 10K type strain sequencing project: providing services to taxonomists for standard genome sequencing and annotation.</title>
        <authorList>
            <consortium name="The Broad Institute Genomics Platform"/>
            <consortium name="The Broad Institute Genome Sequencing Center for Infectious Disease"/>
            <person name="Wu L."/>
            <person name="Ma J."/>
        </authorList>
    </citation>
    <scope>NUCLEOTIDE SEQUENCE [LARGE SCALE GENOMIC DNA]</scope>
    <source>
        <strain evidence="2">JCM 16704</strain>
    </source>
</reference>
<evidence type="ECO:0000313" key="2">
    <source>
        <dbReference type="Proteomes" id="UP001500101"/>
    </source>
</evidence>
<proteinExistence type="predicted"/>
<keyword evidence="2" id="KW-1185">Reference proteome</keyword>
<dbReference type="EMBL" id="BAAAZI010000007">
    <property type="protein sequence ID" value="GAA4139706.1"/>
    <property type="molecule type" value="Genomic_DNA"/>
</dbReference>
<dbReference type="RefSeq" id="WP_344674375.1">
    <property type="nucleotide sequence ID" value="NZ_BAAAZI010000007.1"/>
</dbReference>